<accession>G2Z6V0</accession>
<dbReference type="Proteomes" id="UP000009186">
    <property type="component" value="Chromosome"/>
</dbReference>
<organism evidence="1 2">
    <name type="scientific">Flavobacterium branchiophilum (strain FL-15)</name>
    <dbReference type="NCBI Taxonomy" id="1034807"/>
    <lineage>
        <taxon>Bacteria</taxon>
        <taxon>Pseudomonadati</taxon>
        <taxon>Bacteroidota</taxon>
        <taxon>Flavobacteriia</taxon>
        <taxon>Flavobacteriales</taxon>
        <taxon>Flavobacteriaceae</taxon>
        <taxon>Flavobacterium</taxon>
    </lineage>
</organism>
<dbReference type="KEGG" id="fbr:FBFL15_0839"/>
<sequence>MTKYEDTYLGIDKSKAHPNALKLLEEDFFWSNGDELAPFGSDEGHEALCEFRRWRKENPKIEVGYCLAWVINSVGEIDNYDDYNEENIVDEELIKRQKADPNFDDQHYIYTLDTSIIATALGQLVDEGIIEIDYKYYVQVAINRQKIWAKLSDGWAHKDEYIRRLSIIETVLDKA</sequence>
<dbReference type="EMBL" id="FQ859183">
    <property type="protein sequence ID" value="CCB68943.1"/>
    <property type="molecule type" value="Genomic_DNA"/>
</dbReference>
<reference evidence="1 2" key="1">
    <citation type="journal article" date="2011" name="Appl. Environ. Microbiol.">
        <title>Complete genome sequence of the fish pathogen Flavobacterium branchiophilum.</title>
        <authorList>
            <consortium name="1:IP"/>
            <consortium name="Microbial Evolutionary Genomics,F-75015 Paris"/>
            <consortium name="France 2:CNRS"/>
            <consortium name="URA2171"/>
            <consortium name="F-75015 Paris,France 3:Unite de Virologie et Immunologie Mol."/>
            <consortium name="INRA,78352 Jouy en Josas Cedex"/>
            <consortium name="France. 4:Unite de Mathemathique"/>
            <consortium name="Informatique et Genome,INRA"/>
            <consortium name="78352 Jouy en Josas Cedex"/>
            <consortium name="France. 5:CEA/Genoscope"/>
            <consortium name="Evry"/>
            <consortium name="France"/>
            <person name="Touchon M."/>
            <person name="Barbier P."/>
            <person name="Bernardet J.F."/>
            <person name="Loux V."/>
            <person name="Vacherie B."/>
            <person name="Barbe V."/>
            <person name="Rocha E.P."/>
            <person name="Duchaud E."/>
        </authorList>
    </citation>
    <scope>NUCLEOTIDE SEQUENCE [LARGE SCALE GENOMIC DNA]</scope>
    <source>
        <strain evidence="1 2">FL-15</strain>
    </source>
</reference>
<keyword evidence="2" id="KW-1185">Reference proteome</keyword>
<protein>
    <submittedName>
        <fullName evidence="1">Uncharacterized protein</fullName>
    </submittedName>
</protein>
<dbReference type="eggNOG" id="COG4884">
    <property type="taxonomic scope" value="Bacteria"/>
</dbReference>
<evidence type="ECO:0000313" key="1">
    <source>
        <dbReference type="EMBL" id="CCB68943.1"/>
    </source>
</evidence>
<gene>
    <name evidence="1" type="ordered locus">FBFL15_0839</name>
</gene>
<proteinExistence type="predicted"/>
<name>G2Z6V0_FLABF</name>
<dbReference type="HOGENOM" id="CLU_130881_0_0_10"/>
<evidence type="ECO:0000313" key="2">
    <source>
        <dbReference type="Proteomes" id="UP000009186"/>
    </source>
</evidence>
<dbReference type="AlphaFoldDB" id="G2Z6V0"/>
<dbReference type="RefSeq" id="WP_014083419.1">
    <property type="nucleotide sequence ID" value="NC_016001.1"/>
</dbReference>